<sequence length="319" mass="36723">MNPDAQPFVPTFARRRVYSRAEMRRLEPLALEAIRCAPVASSPSSPRLPADFAALLARLPYADEILNVEHVASLMRDGPPSCSVCLHGPEPCNVVRETVAGVVRRAASSRLSAVLLQSGDVVQGLLQLALVFEARQSSLRLRMLAESHPMVVNRVRDFLCGEGYHLPLPKVTEHSQWQTLNSLLKFDWIRDNRTRIFTEISKKWKKRRTQFEQFVHFYEYRDARPVRRVKNMLTHCTKPVLVSLLSGDIFAVVILARLGFFVPPDYYWDIFPFFRETLLRKDRDGTLYSTMRHLCLHLAERQRAIRGDVYNPIEPPRTK</sequence>
<accession>G0U812</accession>
<evidence type="ECO:0000313" key="1">
    <source>
        <dbReference type="EMBL" id="CCC52020.1"/>
    </source>
</evidence>
<name>G0U812_TRYVY</name>
<organism evidence="1">
    <name type="scientific">Trypanosoma vivax (strain Y486)</name>
    <dbReference type="NCBI Taxonomy" id="1055687"/>
    <lineage>
        <taxon>Eukaryota</taxon>
        <taxon>Discoba</taxon>
        <taxon>Euglenozoa</taxon>
        <taxon>Kinetoplastea</taxon>
        <taxon>Metakinetoplastina</taxon>
        <taxon>Trypanosomatida</taxon>
        <taxon>Trypanosomatidae</taxon>
        <taxon>Trypanosoma</taxon>
        <taxon>Duttonella</taxon>
    </lineage>
</organism>
<dbReference type="AlphaFoldDB" id="G0U812"/>
<protein>
    <submittedName>
        <fullName evidence="1">Uncharacterized protein</fullName>
    </submittedName>
</protein>
<dbReference type="VEuPathDB" id="TriTrypDB:TvY486_1010630"/>
<proteinExistence type="predicted"/>
<gene>
    <name evidence="1" type="ORF">TVY486_1010630</name>
</gene>
<dbReference type="EMBL" id="HE573026">
    <property type="protein sequence ID" value="CCC52020.1"/>
    <property type="molecule type" value="Genomic_DNA"/>
</dbReference>
<reference evidence="1" key="1">
    <citation type="journal article" date="2012" name="Proc. Natl. Acad. Sci. U.S.A.">
        <title>Antigenic diversity is generated by distinct evolutionary mechanisms in African trypanosome species.</title>
        <authorList>
            <person name="Jackson A.P."/>
            <person name="Berry A."/>
            <person name="Aslett M."/>
            <person name="Allison H.C."/>
            <person name="Burton P."/>
            <person name="Vavrova-Anderson J."/>
            <person name="Brown R."/>
            <person name="Browne H."/>
            <person name="Corton N."/>
            <person name="Hauser H."/>
            <person name="Gamble J."/>
            <person name="Gilderthorp R."/>
            <person name="Marcello L."/>
            <person name="McQuillan J."/>
            <person name="Otto T.D."/>
            <person name="Quail M.A."/>
            <person name="Sanders M.J."/>
            <person name="van Tonder A."/>
            <person name="Ginger M.L."/>
            <person name="Field M.C."/>
            <person name="Barry J.D."/>
            <person name="Hertz-Fowler C."/>
            <person name="Berriman M."/>
        </authorList>
    </citation>
    <scope>NUCLEOTIDE SEQUENCE</scope>
    <source>
        <strain evidence="1">Y486</strain>
    </source>
</reference>